<dbReference type="FunFam" id="3.30.470.20:FF:000009">
    <property type="entry name" value="tubulin polyglutamylase TTLL5 isoform X1"/>
    <property type="match status" value="1"/>
</dbReference>
<evidence type="ECO:0000256" key="1">
    <source>
        <dbReference type="ARBA" id="ARBA00006820"/>
    </source>
</evidence>
<dbReference type="EMBL" id="CAJNOU010001930">
    <property type="protein sequence ID" value="CAF1270831.1"/>
    <property type="molecule type" value="Genomic_DNA"/>
</dbReference>
<evidence type="ECO:0000256" key="2">
    <source>
        <dbReference type="ARBA" id="ARBA00022598"/>
    </source>
</evidence>
<dbReference type="Proteomes" id="UP000663874">
    <property type="component" value="Unassembled WGS sequence"/>
</dbReference>
<evidence type="ECO:0000256" key="6">
    <source>
        <dbReference type="ARBA" id="ARBA00041448"/>
    </source>
</evidence>
<evidence type="ECO:0000256" key="4">
    <source>
        <dbReference type="ARBA" id="ARBA00022741"/>
    </source>
</evidence>
<dbReference type="Proteomes" id="UP000663889">
    <property type="component" value="Unassembled WGS sequence"/>
</dbReference>
<reference evidence="11" key="1">
    <citation type="submission" date="2021-02" db="EMBL/GenBank/DDBJ databases">
        <authorList>
            <person name="Nowell W R."/>
        </authorList>
    </citation>
    <scope>NUCLEOTIDE SEQUENCE</scope>
</reference>
<organism evidence="11 12">
    <name type="scientific">Rotaria sordida</name>
    <dbReference type="NCBI Taxonomy" id="392033"/>
    <lineage>
        <taxon>Eukaryota</taxon>
        <taxon>Metazoa</taxon>
        <taxon>Spiralia</taxon>
        <taxon>Gnathifera</taxon>
        <taxon>Rotifera</taxon>
        <taxon>Eurotatoria</taxon>
        <taxon>Bdelloidea</taxon>
        <taxon>Philodinida</taxon>
        <taxon>Philodinidae</taxon>
        <taxon>Rotaria</taxon>
    </lineage>
</organism>
<keyword evidence="3" id="KW-0493">Microtubule</keyword>
<dbReference type="GO" id="GO:0036064">
    <property type="term" value="C:ciliary basal body"/>
    <property type="evidence" value="ECO:0007669"/>
    <property type="project" value="TreeGrafter"/>
</dbReference>
<comment type="caution">
    <text evidence="11">The sequence shown here is derived from an EMBL/GenBank/DDBJ whole genome shotgun (WGS) entry which is preliminary data.</text>
</comment>
<dbReference type="AlphaFoldDB" id="A0A819FMK9"/>
<keyword evidence="5" id="KW-0067">ATP-binding</keyword>
<evidence type="ECO:0000313" key="11">
    <source>
        <dbReference type="EMBL" id="CAF3869262.1"/>
    </source>
</evidence>
<dbReference type="InterPro" id="IPR004344">
    <property type="entry name" value="TTL/TTLL_fam"/>
</dbReference>
<evidence type="ECO:0000313" key="12">
    <source>
        <dbReference type="Proteomes" id="UP000663874"/>
    </source>
</evidence>
<dbReference type="EMBL" id="CAJOBE010003245">
    <property type="protein sequence ID" value="CAF3869262.1"/>
    <property type="molecule type" value="Genomic_DNA"/>
</dbReference>
<protein>
    <recommendedName>
        <fullName evidence="6">Tubulin--tyrosine ligase-like protein 5</fullName>
    </recommendedName>
</protein>
<keyword evidence="4" id="KW-0547">Nucleotide-binding</keyword>
<feature type="region of interest" description="Disordered" evidence="9">
    <location>
        <begin position="437"/>
        <end position="460"/>
    </location>
</feature>
<dbReference type="GO" id="GO:0005524">
    <property type="term" value="F:ATP binding"/>
    <property type="evidence" value="ECO:0007669"/>
    <property type="project" value="UniProtKB-KW"/>
</dbReference>
<name>A0A819FMK9_9BILA</name>
<evidence type="ECO:0000256" key="3">
    <source>
        <dbReference type="ARBA" id="ARBA00022701"/>
    </source>
</evidence>
<feature type="coiled-coil region" evidence="8">
    <location>
        <begin position="1084"/>
        <end position="1121"/>
    </location>
</feature>
<dbReference type="Pfam" id="PF03133">
    <property type="entry name" value="TTL"/>
    <property type="match status" value="1"/>
</dbReference>
<evidence type="ECO:0000313" key="10">
    <source>
        <dbReference type="EMBL" id="CAF1270831.1"/>
    </source>
</evidence>
<comment type="similarity">
    <text evidence="1">Belongs to the tubulin--tyrosine ligase family.</text>
</comment>
<keyword evidence="8" id="KW-0175">Coiled coil</keyword>
<dbReference type="GO" id="GO:0070740">
    <property type="term" value="F:tubulin-glutamic acid ligase activity"/>
    <property type="evidence" value="ECO:0007669"/>
    <property type="project" value="TreeGrafter"/>
</dbReference>
<dbReference type="GO" id="GO:0015631">
    <property type="term" value="F:tubulin binding"/>
    <property type="evidence" value="ECO:0007669"/>
    <property type="project" value="TreeGrafter"/>
</dbReference>
<dbReference type="PANTHER" id="PTHR12241:SF145">
    <property type="entry name" value="TUBULIN POLYGLUTAMYLASE TTLL5"/>
    <property type="match status" value="1"/>
</dbReference>
<keyword evidence="2" id="KW-0436">Ligase</keyword>
<dbReference type="SUPFAM" id="SSF56059">
    <property type="entry name" value="Glutathione synthetase ATP-binding domain-like"/>
    <property type="match status" value="1"/>
</dbReference>
<dbReference type="PROSITE" id="PS51221">
    <property type="entry name" value="TTL"/>
    <property type="match status" value="1"/>
</dbReference>
<proteinExistence type="inferred from homology"/>
<feature type="compositionally biased region" description="Polar residues" evidence="9">
    <location>
        <begin position="439"/>
        <end position="454"/>
    </location>
</feature>
<accession>A0A819FMK9</accession>
<evidence type="ECO:0000256" key="9">
    <source>
        <dbReference type="SAM" id="MobiDB-lite"/>
    </source>
</evidence>
<dbReference type="GO" id="GO:0000226">
    <property type="term" value="P:microtubule cytoskeleton organization"/>
    <property type="evidence" value="ECO:0007669"/>
    <property type="project" value="TreeGrafter"/>
</dbReference>
<dbReference type="GO" id="GO:0005874">
    <property type="term" value="C:microtubule"/>
    <property type="evidence" value="ECO:0007669"/>
    <property type="project" value="UniProtKB-KW"/>
</dbReference>
<evidence type="ECO:0000256" key="5">
    <source>
        <dbReference type="ARBA" id="ARBA00022840"/>
    </source>
</evidence>
<sequence>MASVVGNIPNSNEIIPRSSSVDSAIFDGGEDSPDEIFDGEEESFDELNQDDQQNGRCKALIPRLIRYGSKRLPIIQFSPKVVYGRCPEAKKIGEKHCLTFKFVKNETKLIRNILEGHGLREVHPSSSEFNIMWTGGGMKPFTLRSLNPFQRVNHFPRSYEMTRKDRLYKNVQKMQQEKGIKNFNFIPMTFLLPYEFEDFSAAFQREKGIWIIKPVASSQGKGIFLINHPDQVPLDENLVISRYIDNPLLIDGYKFDVRIYVAVTSYDPLVAYLYEEGLTRFATVKYDSNSRSIKNAFMHLTNYSVNKRSHRYVRCDDPDIEDFGNKWSMSAMLRLLKSEGKDTFSLMMSIEDVVIKTLLSVESQISAACRMFVPNRGNCFEVYGFDILIDDELKPWVLEVNLSPSLGCDAPIDLKIKTHMICDLLNLTSMPCTDPAIYSNKQRQQKNESNSQPDQLKRRRPISAGYSLTSSLTSQNSNNSRVIRATTANRRTRCGNINNQTNDIGRGEYFGLSSEEIRILRTLKEESRQRGGFVRIFPTGDTYEFFSSFFEQRTTSFNQMIHQRLYPTRWTPNAFNYQQNGSQIRRTTVPRSKHLSSAFNYGHSSDKDLTPKTNGCDLDEALERYRIYERRLIDIIPPPPTTTTTTITTSNTNDSLKINEKCLKSQIVVESIEQNQSETTNVHRATSAPIHHFISKQQQQYKNDATSKRLSTVANFVKQQQLNINAAPGETRHSVYAKNDIIQMLNQGLTLSPLQARTAFGTYLQRIQFRLMLDSELKEDVTSSQHMELVIRFLKRAGQNLSPPFRVEIPSRRLSQADQKRILAKELCDFLHLYNKETVSQNQNQLFSTIQIDNRLFENFLRSASESDLEQMMTTYMKNNKNSAVHLGVNPKIVKQNSINQNNQGSDIGPDQQAQTILPKQSIEDKTITFIQTISSNEQSNQKWATLTTTATTAQNYPQKRLIRASSASRQRNNQKRQDEIYKLYGVSRPLSAVVQHRKQLPTTTGPSVPPTKLLIRERPNSANITNEPEEKRDFVEQLNELSLKQHHRQYSGLHRLNVFHSRSSSVEPQQQTNVPAMNDCENLSETNKQEEILEKSRQMLEESKLKNEQLAEQAKVFQRTLQRNEIYSALNRFSTRPPIYPTVVKETRTSSNRFQQLKVNPTVSLINDQHRVKSANSSQD</sequence>
<comment type="catalytic activity">
    <reaction evidence="7">
        <text>L-glutamyl-[protein] + L-glutamate + ATP = gamma-L-glutamyl-L-glutamyl-[protein] + ADP + phosphate + H(+)</text>
        <dbReference type="Rhea" id="RHEA:60144"/>
        <dbReference type="Rhea" id="RHEA-COMP:10208"/>
        <dbReference type="Rhea" id="RHEA-COMP:15517"/>
        <dbReference type="ChEBI" id="CHEBI:15378"/>
        <dbReference type="ChEBI" id="CHEBI:29973"/>
        <dbReference type="ChEBI" id="CHEBI:29985"/>
        <dbReference type="ChEBI" id="CHEBI:30616"/>
        <dbReference type="ChEBI" id="CHEBI:43474"/>
        <dbReference type="ChEBI" id="CHEBI:143622"/>
        <dbReference type="ChEBI" id="CHEBI:456216"/>
    </reaction>
    <physiologicalReaction direction="left-to-right" evidence="7">
        <dbReference type="Rhea" id="RHEA:60145"/>
    </physiologicalReaction>
</comment>
<evidence type="ECO:0000256" key="8">
    <source>
        <dbReference type="SAM" id="Coils"/>
    </source>
</evidence>
<dbReference type="Gene3D" id="3.30.470.20">
    <property type="entry name" value="ATP-grasp fold, B domain"/>
    <property type="match status" value="1"/>
</dbReference>
<dbReference type="PANTHER" id="PTHR12241">
    <property type="entry name" value="TUBULIN POLYGLUTAMYLASE"/>
    <property type="match status" value="1"/>
</dbReference>
<evidence type="ECO:0000256" key="7">
    <source>
        <dbReference type="ARBA" id="ARBA00049274"/>
    </source>
</evidence>
<gene>
    <name evidence="11" type="ORF">FNK824_LOCUS18913</name>
    <name evidence="10" type="ORF">SEV965_LOCUS24742</name>
</gene>